<reference evidence="2 3" key="1">
    <citation type="submission" date="2019-04" db="EMBL/GenBank/DDBJ databases">
        <title>Chromosome genome assembly for Takifugu flavidus.</title>
        <authorList>
            <person name="Xiao S."/>
        </authorList>
    </citation>
    <scope>NUCLEOTIDE SEQUENCE [LARGE SCALE GENOMIC DNA]</scope>
    <source>
        <strain evidence="2">HTHZ2018</strain>
        <tissue evidence="2">Muscle</tissue>
    </source>
</reference>
<keyword evidence="1" id="KW-1133">Transmembrane helix</keyword>
<evidence type="ECO:0000256" key="1">
    <source>
        <dbReference type="SAM" id="Phobius"/>
    </source>
</evidence>
<keyword evidence="1" id="KW-0812">Transmembrane</keyword>
<dbReference type="Proteomes" id="UP000324091">
    <property type="component" value="Chromosome 8"/>
</dbReference>
<feature type="transmembrane region" description="Helical" evidence="1">
    <location>
        <begin position="49"/>
        <end position="67"/>
    </location>
</feature>
<accession>A0A5C6MRT7</accession>
<protein>
    <submittedName>
        <fullName evidence="2">Uncharacterized protein</fullName>
    </submittedName>
</protein>
<keyword evidence="3" id="KW-1185">Reference proteome</keyword>
<name>A0A5C6MRT7_9TELE</name>
<feature type="non-terminal residue" evidence="2">
    <location>
        <position position="178"/>
    </location>
</feature>
<dbReference type="EMBL" id="RHFK02000021">
    <property type="protein sequence ID" value="TWW57078.1"/>
    <property type="molecule type" value="Genomic_DNA"/>
</dbReference>
<dbReference type="AlphaFoldDB" id="A0A5C6MRT7"/>
<organism evidence="2 3">
    <name type="scientific">Takifugu flavidus</name>
    <name type="common">sansaifugu</name>
    <dbReference type="NCBI Taxonomy" id="433684"/>
    <lineage>
        <taxon>Eukaryota</taxon>
        <taxon>Metazoa</taxon>
        <taxon>Chordata</taxon>
        <taxon>Craniata</taxon>
        <taxon>Vertebrata</taxon>
        <taxon>Euteleostomi</taxon>
        <taxon>Actinopterygii</taxon>
        <taxon>Neopterygii</taxon>
        <taxon>Teleostei</taxon>
        <taxon>Neoteleostei</taxon>
        <taxon>Acanthomorphata</taxon>
        <taxon>Eupercaria</taxon>
        <taxon>Tetraodontiformes</taxon>
        <taxon>Tetradontoidea</taxon>
        <taxon>Tetraodontidae</taxon>
        <taxon>Takifugu</taxon>
    </lineage>
</organism>
<evidence type="ECO:0000313" key="2">
    <source>
        <dbReference type="EMBL" id="TWW57078.1"/>
    </source>
</evidence>
<keyword evidence="1" id="KW-0472">Membrane</keyword>
<sequence length="178" mass="19176">MRSCVAAYPINMRHLGGRLSSSHLFECDSLWLSPAHHIGLPRLQHSLRAILLLLLLLVTAAVAMTAAQQSPAVQRDWPGCRGHPHPLSTPRGRKQLHIAFILKGLQSRCVDSINGAGGGSGGELNRTNAAIAVKHKKASISSPLDLHDLLVSSLNQPVRTTCVCGLDHQPVQPLLDNH</sequence>
<evidence type="ECO:0000313" key="3">
    <source>
        <dbReference type="Proteomes" id="UP000324091"/>
    </source>
</evidence>
<proteinExistence type="predicted"/>
<comment type="caution">
    <text evidence="2">The sequence shown here is derived from an EMBL/GenBank/DDBJ whole genome shotgun (WGS) entry which is preliminary data.</text>
</comment>
<gene>
    <name evidence="2" type="ORF">D4764_08G0010650</name>
</gene>